<proteinExistence type="predicted"/>
<name>A0A8C0W6H2_CASCN</name>
<protein>
    <submittedName>
        <fullName evidence="2">Uncharacterized protein</fullName>
    </submittedName>
</protein>
<feature type="region of interest" description="Disordered" evidence="1">
    <location>
        <begin position="1"/>
        <end position="70"/>
    </location>
</feature>
<organism evidence="2">
    <name type="scientific">Castor canadensis</name>
    <name type="common">American beaver</name>
    <dbReference type="NCBI Taxonomy" id="51338"/>
    <lineage>
        <taxon>Eukaryota</taxon>
        <taxon>Metazoa</taxon>
        <taxon>Chordata</taxon>
        <taxon>Craniata</taxon>
        <taxon>Vertebrata</taxon>
        <taxon>Euteleostomi</taxon>
        <taxon>Mammalia</taxon>
        <taxon>Eutheria</taxon>
        <taxon>Euarchontoglires</taxon>
        <taxon>Glires</taxon>
        <taxon>Rodentia</taxon>
        <taxon>Castorimorpha</taxon>
        <taxon>Castoridae</taxon>
        <taxon>Castor</taxon>
    </lineage>
</organism>
<evidence type="ECO:0000313" key="2">
    <source>
        <dbReference type="Ensembl" id="ENSCCNP00000006414.1"/>
    </source>
</evidence>
<dbReference type="Ensembl" id="ENSCCNT00000008432.1">
    <property type="protein sequence ID" value="ENSCCNP00000006414.1"/>
    <property type="gene ID" value="ENSCCNG00000006791.1"/>
</dbReference>
<evidence type="ECO:0000256" key="1">
    <source>
        <dbReference type="SAM" id="MobiDB-lite"/>
    </source>
</evidence>
<feature type="compositionally biased region" description="Low complexity" evidence="1">
    <location>
        <begin position="45"/>
        <end position="56"/>
    </location>
</feature>
<sequence length="70" mass="7070">MAALGRPYSGLSLSSSSDFLQPPAVPGQAFPPGADRTERAPQPGPRAAPSSPAGAAKGRGKKGKEKTKII</sequence>
<reference evidence="2" key="1">
    <citation type="submission" date="2023-09" db="UniProtKB">
        <authorList>
            <consortium name="Ensembl"/>
        </authorList>
    </citation>
    <scope>IDENTIFICATION</scope>
</reference>
<feature type="compositionally biased region" description="Basic residues" evidence="1">
    <location>
        <begin position="58"/>
        <end position="70"/>
    </location>
</feature>
<accession>A0A8C0W6H2</accession>
<dbReference type="AlphaFoldDB" id="A0A8C0W6H2"/>